<comment type="similarity">
    <text evidence="2 12">Belongs to the ALAD family.</text>
</comment>
<evidence type="ECO:0000256" key="12">
    <source>
        <dbReference type="RuleBase" id="RU004161"/>
    </source>
</evidence>
<dbReference type="NCBIfam" id="NF006762">
    <property type="entry name" value="PRK09283.1"/>
    <property type="match status" value="1"/>
</dbReference>
<evidence type="ECO:0000256" key="6">
    <source>
        <dbReference type="ARBA" id="ARBA00023239"/>
    </source>
</evidence>
<keyword evidence="7 11" id="KW-0627">Porphyrin biosynthesis</keyword>
<dbReference type="SUPFAM" id="SSF51569">
    <property type="entry name" value="Aldolase"/>
    <property type="match status" value="1"/>
</dbReference>
<evidence type="ECO:0000256" key="2">
    <source>
        <dbReference type="ARBA" id="ARBA00008055"/>
    </source>
</evidence>
<evidence type="ECO:0000256" key="5">
    <source>
        <dbReference type="ARBA" id="ARBA00023133"/>
    </source>
</evidence>
<dbReference type="PANTHER" id="PTHR11458:SF0">
    <property type="entry name" value="DELTA-AMINOLEVULINIC ACID DEHYDRATASE"/>
    <property type="match status" value="1"/>
</dbReference>
<evidence type="ECO:0000313" key="14">
    <source>
        <dbReference type="Proteomes" id="UP000266292"/>
    </source>
</evidence>
<dbReference type="GO" id="GO:0006782">
    <property type="term" value="P:protoporphyrinogen IX biosynthetic process"/>
    <property type="evidence" value="ECO:0007669"/>
    <property type="project" value="UniProtKB-UniPathway"/>
</dbReference>
<evidence type="ECO:0000256" key="9">
    <source>
        <dbReference type="PIRSR" id="PIRSR001415-1"/>
    </source>
</evidence>
<dbReference type="Proteomes" id="UP000266292">
    <property type="component" value="Chromosome"/>
</dbReference>
<evidence type="ECO:0000313" key="13">
    <source>
        <dbReference type="EMBL" id="ARS37206.1"/>
    </source>
</evidence>
<dbReference type="SMART" id="SM01004">
    <property type="entry name" value="ALAD"/>
    <property type="match status" value="1"/>
</dbReference>
<comment type="catalytic activity">
    <reaction evidence="8 11">
        <text>2 5-aminolevulinate = porphobilinogen + 2 H2O + H(+)</text>
        <dbReference type="Rhea" id="RHEA:24064"/>
        <dbReference type="ChEBI" id="CHEBI:15377"/>
        <dbReference type="ChEBI" id="CHEBI:15378"/>
        <dbReference type="ChEBI" id="CHEBI:58126"/>
        <dbReference type="ChEBI" id="CHEBI:356416"/>
        <dbReference type="EC" id="4.2.1.24"/>
    </reaction>
</comment>
<keyword evidence="10" id="KW-0460">Magnesium</keyword>
<dbReference type="EMBL" id="CP021235">
    <property type="protein sequence ID" value="ARS37206.1"/>
    <property type="molecule type" value="Genomic_DNA"/>
</dbReference>
<comment type="subunit">
    <text evidence="11">Homooctamer.</text>
</comment>
<accession>A0A1X9YW96</accession>
<keyword evidence="5" id="KW-0350">Heme biosynthesis</keyword>
<evidence type="ECO:0000256" key="10">
    <source>
        <dbReference type="PIRSR" id="PIRSR001415-5"/>
    </source>
</evidence>
<dbReference type="FunFam" id="3.20.20.70:FF:000019">
    <property type="entry name" value="Delta-aminolevulinic acid dehydratase"/>
    <property type="match status" value="1"/>
</dbReference>
<comment type="pathway">
    <text evidence="1">Porphyrin-containing compound metabolism; protoporphyrin-IX biosynthesis; coproporphyrinogen-III from 5-aminolevulinate: step 1/4.</text>
</comment>
<dbReference type="PIRSF" id="PIRSF001415">
    <property type="entry name" value="Porphbilin_synth"/>
    <property type="match status" value="1"/>
</dbReference>
<evidence type="ECO:0000256" key="1">
    <source>
        <dbReference type="ARBA" id="ARBA00004694"/>
    </source>
</evidence>
<dbReference type="PRINTS" id="PR00144">
    <property type="entry name" value="DALDHYDRTASE"/>
</dbReference>
<dbReference type="PANTHER" id="PTHR11458">
    <property type="entry name" value="DELTA-AMINOLEVULINIC ACID DEHYDRATASE"/>
    <property type="match status" value="1"/>
</dbReference>
<dbReference type="OrthoDB" id="9805001at2"/>
<dbReference type="UniPathway" id="UPA00251">
    <property type="reaction ID" value="UER00318"/>
</dbReference>
<keyword evidence="10" id="KW-0479">Metal-binding</keyword>
<dbReference type="GO" id="GO:0004655">
    <property type="term" value="F:porphobilinogen synthase activity"/>
    <property type="evidence" value="ECO:0007669"/>
    <property type="project" value="UniProtKB-EC"/>
</dbReference>
<dbReference type="AlphaFoldDB" id="A0A1X9YW96"/>
<feature type="binding site" evidence="10">
    <location>
        <position position="232"/>
    </location>
    <ligand>
        <name>Mg(2+)</name>
        <dbReference type="ChEBI" id="CHEBI:18420"/>
    </ligand>
</feature>
<name>A0A1X9YW96_9BACT</name>
<evidence type="ECO:0000256" key="7">
    <source>
        <dbReference type="ARBA" id="ARBA00023244"/>
    </source>
</evidence>
<sequence>MIRRPRRNRQTEVLRNLVQETTLSVNDFIFPLFVIEGQNQRVEVASMPGISRFSIDTLQEEIASCVDLGIKAFAPFPSIPERLKDKYATESHNPDGLYANAIREIKRNFPEVVLFTDVAMDPYSSDGHDGIVENDEILNDESLEVLGKMALAQAQAGADVVAPSDMMDGRIGHIRRVLDEHGYQKVGIMSYAAKYASAFYGPFRDALSSAPKKGDKKTYQMDPANSREALVEAELDIAEGADSLMVKPALAYLDIIKALRERSNLPIAAYNVSGEYAMVKAAAERGWIDGEKAMLESLLSIKRAGADIILTYFAKEFAQSLKK</sequence>
<dbReference type="Pfam" id="PF00490">
    <property type="entry name" value="ALAD"/>
    <property type="match status" value="1"/>
</dbReference>
<organism evidence="13 14">
    <name type="scientific">Pontibacter actiniarum</name>
    <dbReference type="NCBI Taxonomy" id="323450"/>
    <lineage>
        <taxon>Bacteria</taxon>
        <taxon>Pseudomonadati</taxon>
        <taxon>Bacteroidota</taxon>
        <taxon>Cytophagia</taxon>
        <taxon>Cytophagales</taxon>
        <taxon>Hymenobacteraceae</taxon>
        <taxon>Pontibacter</taxon>
    </lineage>
</organism>
<keyword evidence="6 11" id="KW-0456">Lyase</keyword>
<protein>
    <recommendedName>
        <fullName evidence="4 11">Delta-aminolevulinic acid dehydratase</fullName>
        <ecNumber evidence="3 11">4.2.1.24</ecNumber>
    </recommendedName>
</protein>
<dbReference type="CDD" id="cd04823">
    <property type="entry name" value="ALAD_PBGS_aspartate_rich"/>
    <property type="match status" value="1"/>
</dbReference>
<dbReference type="PROSITE" id="PS00169">
    <property type="entry name" value="D_ALA_DEHYDRATASE"/>
    <property type="match status" value="1"/>
</dbReference>
<proteinExistence type="inferred from homology"/>
<feature type="active site" description="Schiff-base intermediate with substrate" evidence="9">
    <location>
        <position position="194"/>
    </location>
</feature>
<dbReference type="InterPro" id="IPR013785">
    <property type="entry name" value="Aldolase_TIM"/>
</dbReference>
<feature type="active site" description="Schiff-base intermediate with substrate" evidence="9">
    <location>
        <position position="247"/>
    </location>
</feature>
<dbReference type="STRING" id="709015.GCA_000472485_03678"/>
<dbReference type="InterPro" id="IPR001731">
    <property type="entry name" value="ALAD"/>
</dbReference>
<dbReference type="GO" id="GO:0008270">
    <property type="term" value="F:zinc ion binding"/>
    <property type="evidence" value="ECO:0007669"/>
    <property type="project" value="TreeGrafter"/>
</dbReference>
<evidence type="ECO:0000256" key="4">
    <source>
        <dbReference type="ARBA" id="ARBA00020771"/>
    </source>
</evidence>
<keyword evidence="14" id="KW-1185">Reference proteome</keyword>
<dbReference type="KEGG" id="pact:CA264_18205"/>
<evidence type="ECO:0000256" key="11">
    <source>
        <dbReference type="RuleBase" id="RU000515"/>
    </source>
</evidence>
<evidence type="ECO:0000256" key="8">
    <source>
        <dbReference type="ARBA" id="ARBA00047651"/>
    </source>
</evidence>
<dbReference type="Gene3D" id="3.20.20.70">
    <property type="entry name" value="Aldolase class I"/>
    <property type="match status" value="1"/>
</dbReference>
<gene>
    <name evidence="13" type="ORF">CA264_18205</name>
</gene>
<dbReference type="GO" id="GO:0005829">
    <property type="term" value="C:cytosol"/>
    <property type="evidence" value="ECO:0007669"/>
    <property type="project" value="TreeGrafter"/>
</dbReference>
<reference evidence="14" key="1">
    <citation type="submission" date="2017-05" db="EMBL/GenBank/DDBJ databases">
        <authorList>
            <person name="Ray J."/>
            <person name="Price M."/>
            <person name="Deutschbauer A."/>
        </authorList>
    </citation>
    <scope>NUCLEOTIDE SEQUENCE [LARGE SCALE GENOMIC DNA]</scope>
    <source>
        <strain evidence="14">DSM 19842</strain>
    </source>
</reference>
<dbReference type="EC" id="4.2.1.24" evidence="3 11"/>
<dbReference type="InterPro" id="IPR030656">
    <property type="entry name" value="ALAD_AS"/>
</dbReference>
<evidence type="ECO:0000256" key="3">
    <source>
        <dbReference type="ARBA" id="ARBA00012053"/>
    </source>
</evidence>
<dbReference type="RefSeq" id="WP_025608838.1">
    <property type="nucleotide sequence ID" value="NZ_CP021235.1"/>
</dbReference>